<keyword evidence="1" id="KW-0472">Membrane</keyword>
<evidence type="ECO:0000256" key="1">
    <source>
        <dbReference type="SAM" id="Phobius"/>
    </source>
</evidence>
<keyword evidence="1" id="KW-1133">Transmembrane helix</keyword>
<feature type="transmembrane region" description="Helical" evidence="1">
    <location>
        <begin position="20"/>
        <end position="45"/>
    </location>
</feature>
<evidence type="ECO:0000313" key="3">
    <source>
        <dbReference type="Proteomes" id="UP000218615"/>
    </source>
</evidence>
<dbReference type="EMBL" id="FZMP01000225">
    <property type="protein sequence ID" value="SNQ62526.1"/>
    <property type="molecule type" value="Genomic_DNA"/>
</dbReference>
<proteinExistence type="predicted"/>
<gene>
    <name evidence="2" type="ORF">MNV_760012</name>
</gene>
<dbReference type="GO" id="GO:0016020">
    <property type="term" value="C:membrane"/>
    <property type="evidence" value="ECO:0007669"/>
    <property type="project" value="InterPro"/>
</dbReference>
<dbReference type="InterPro" id="IPR002528">
    <property type="entry name" value="MATE_fam"/>
</dbReference>
<feature type="transmembrane region" description="Helical" evidence="1">
    <location>
        <begin position="191"/>
        <end position="209"/>
    </location>
</feature>
<feature type="transmembrane region" description="Helical" evidence="1">
    <location>
        <begin position="104"/>
        <end position="121"/>
    </location>
</feature>
<organism evidence="2 3">
    <name type="scientific">Candidatus Methanoperedens nitratireducens</name>
    <dbReference type="NCBI Taxonomy" id="1392998"/>
    <lineage>
        <taxon>Archaea</taxon>
        <taxon>Methanobacteriati</taxon>
        <taxon>Methanobacteriota</taxon>
        <taxon>Stenosarchaea group</taxon>
        <taxon>Methanomicrobia</taxon>
        <taxon>Methanosarcinales</taxon>
        <taxon>ANME-2 cluster</taxon>
        <taxon>Candidatus Methanoperedentaceae</taxon>
        <taxon>Candidatus Methanoperedens</taxon>
    </lineage>
</organism>
<keyword evidence="3" id="KW-1185">Reference proteome</keyword>
<feature type="transmembrane region" description="Helical" evidence="1">
    <location>
        <begin position="66"/>
        <end position="84"/>
    </location>
</feature>
<feature type="transmembrane region" description="Helical" evidence="1">
    <location>
        <begin position="215"/>
        <end position="235"/>
    </location>
</feature>
<name>A0A284VTA5_9EURY</name>
<dbReference type="Proteomes" id="UP000218615">
    <property type="component" value="Unassembled WGS sequence"/>
</dbReference>
<dbReference type="AlphaFoldDB" id="A0A284VTA5"/>
<sequence length="257" mass="29571">MIYHRIDVFMISLMKDFTAVGYYSAAFKLIETLNLIPVTLMISFFPLMIRQFKVNKNNFLALHEHGFKMMLIIGIPLAILTSLFSKEIVLLVFGSEFMPSSDALLVLIWAEVFVFLNFVYFDTFISMGRQTTVTIVTAAIALVNILLNFFLIPKYSFVGASIATLFSQALGSCIFFYYIYVLFPTNSYKNILVKMFCISLIFLIFLLTFNFISTYISAILSLLFYIIMILTLKILPEEEISSIKSYIKKFFSYNSKI</sequence>
<protein>
    <submittedName>
        <fullName evidence="2">Uncharacterized protein</fullName>
    </submittedName>
</protein>
<dbReference type="PANTHER" id="PTHR43424:SF1">
    <property type="entry name" value="LOCUS PUTATIVE PROTEIN 1-RELATED"/>
    <property type="match status" value="1"/>
</dbReference>
<dbReference type="InterPro" id="IPR052556">
    <property type="entry name" value="PolySynth_Transporter"/>
</dbReference>
<dbReference type="GO" id="GO:0015297">
    <property type="term" value="F:antiporter activity"/>
    <property type="evidence" value="ECO:0007669"/>
    <property type="project" value="InterPro"/>
</dbReference>
<keyword evidence="1" id="KW-0812">Transmembrane</keyword>
<feature type="transmembrane region" description="Helical" evidence="1">
    <location>
        <begin position="133"/>
        <end position="152"/>
    </location>
</feature>
<feature type="transmembrane region" description="Helical" evidence="1">
    <location>
        <begin position="158"/>
        <end position="179"/>
    </location>
</feature>
<evidence type="ECO:0000313" key="2">
    <source>
        <dbReference type="EMBL" id="SNQ62526.1"/>
    </source>
</evidence>
<dbReference type="PANTHER" id="PTHR43424">
    <property type="entry name" value="LOCUS PUTATIVE PROTEIN 1-RELATED"/>
    <property type="match status" value="1"/>
</dbReference>
<dbReference type="OrthoDB" id="19148at2157"/>
<dbReference type="Pfam" id="PF01554">
    <property type="entry name" value="MatE"/>
    <property type="match status" value="1"/>
</dbReference>
<accession>A0A284VTA5</accession>
<reference evidence="3" key="1">
    <citation type="submission" date="2017-06" db="EMBL/GenBank/DDBJ databases">
        <authorList>
            <person name="Cremers G."/>
        </authorList>
    </citation>
    <scope>NUCLEOTIDE SEQUENCE [LARGE SCALE GENOMIC DNA]</scope>
</reference>
<dbReference type="GO" id="GO:0042910">
    <property type="term" value="F:xenobiotic transmembrane transporter activity"/>
    <property type="evidence" value="ECO:0007669"/>
    <property type="project" value="InterPro"/>
</dbReference>